<sequence length="260" mass="30105">MSSNNIDKHIAEKLKNRELKPSNSAWERLETRLDNQEATKKRNWFLYVGYAASLALLISFVAFYFTGSDSKETIEEVIVDTPIDTLKINNKGIEKFLRNTDEAVVKIEENQQEKKSLKKKKKITTTKNSTLKEKDIVFKNIQDEEQPKEEEVVAKLDNPIVTKKKELNSRVRVNSDDLLFAVTHSPEEVKEYYAKNKVKREDVLKTIEDELKKSNLKIDPNIILAEVERTIDDEEFKGDFMQKLKSKISDIAVAIVDRNK</sequence>
<evidence type="ECO:0000256" key="1">
    <source>
        <dbReference type="SAM" id="Coils"/>
    </source>
</evidence>
<protein>
    <submittedName>
        <fullName evidence="4">Uncharacterized protein</fullName>
    </submittedName>
</protein>
<keyword evidence="6" id="KW-1185">Reference proteome</keyword>
<evidence type="ECO:0000256" key="2">
    <source>
        <dbReference type="SAM" id="Phobius"/>
    </source>
</evidence>
<keyword evidence="1" id="KW-0175">Coiled coil</keyword>
<name>A0A2G1BX79_9FLAO</name>
<keyword evidence="2" id="KW-1133">Transmembrane helix</keyword>
<feature type="coiled-coil region" evidence="1">
    <location>
        <begin position="100"/>
        <end position="127"/>
    </location>
</feature>
<dbReference type="EMBL" id="JAUYVU010000002">
    <property type="protein sequence ID" value="MDP2540705.1"/>
    <property type="molecule type" value="Genomic_DNA"/>
</dbReference>
<comment type="caution">
    <text evidence="4">The sequence shown here is derived from an EMBL/GenBank/DDBJ whole genome shotgun (WGS) entry which is preliminary data.</text>
</comment>
<dbReference type="RefSeq" id="WP_099214478.1">
    <property type="nucleotide sequence ID" value="NZ_JAUYVU010000002.1"/>
</dbReference>
<accession>A0A2G1BX79</accession>
<evidence type="ECO:0000313" key="6">
    <source>
        <dbReference type="Proteomes" id="UP001242342"/>
    </source>
</evidence>
<evidence type="ECO:0000313" key="4">
    <source>
        <dbReference type="EMBL" id="PHN98661.1"/>
    </source>
</evidence>
<evidence type="ECO:0000313" key="3">
    <source>
        <dbReference type="EMBL" id="MDP2540705.1"/>
    </source>
</evidence>
<reference evidence="4 5" key="1">
    <citation type="journal article" date="2016" name="Nat. Commun.">
        <title>Microbial interactions lead to rapid micro-scale successions on model marine particles.</title>
        <authorList>
            <person name="Datta M.S."/>
            <person name="Sliwerska E."/>
            <person name="Gore J."/>
            <person name="Polz M.F."/>
            <person name="Cordero O.X."/>
        </authorList>
    </citation>
    <scope>NUCLEOTIDE SEQUENCE [LARGE SCALE GENOMIC DNA]</scope>
    <source>
        <strain evidence="4 5">4G03</strain>
    </source>
</reference>
<dbReference type="Proteomes" id="UP001242342">
    <property type="component" value="Unassembled WGS sequence"/>
</dbReference>
<keyword evidence="2" id="KW-0812">Transmembrane</keyword>
<dbReference type="EMBL" id="PDUU01000003">
    <property type="protein sequence ID" value="PHN98661.1"/>
    <property type="molecule type" value="Genomic_DNA"/>
</dbReference>
<dbReference type="Proteomes" id="UP000222163">
    <property type="component" value="Unassembled WGS sequence"/>
</dbReference>
<proteinExistence type="predicted"/>
<organism evidence="4 5">
    <name type="scientific">Tenacibaculum discolor</name>
    <dbReference type="NCBI Taxonomy" id="361581"/>
    <lineage>
        <taxon>Bacteria</taxon>
        <taxon>Pseudomonadati</taxon>
        <taxon>Bacteroidota</taxon>
        <taxon>Flavobacteriia</taxon>
        <taxon>Flavobacteriales</taxon>
        <taxon>Flavobacteriaceae</taxon>
        <taxon>Tenacibaculum</taxon>
    </lineage>
</organism>
<feature type="transmembrane region" description="Helical" evidence="2">
    <location>
        <begin position="44"/>
        <end position="65"/>
    </location>
</feature>
<dbReference type="AlphaFoldDB" id="A0A2G1BX79"/>
<gene>
    <name evidence="4" type="ORF">CSC81_03985</name>
    <name evidence="3" type="ORF">Q8W23_04380</name>
</gene>
<reference evidence="4" key="2">
    <citation type="submission" date="2017-10" db="EMBL/GenBank/DDBJ databases">
        <authorList>
            <person name="Enke T.N."/>
            <person name="Cordero O.X."/>
        </authorList>
    </citation>
    <scope>NUCLEOTIDE SEQUENCE</scope>
    <source>
        <strain evidence="4">4G03</strain>
    </source>
</reference>
<keyword evidence="2" id="KW-0472">Membrane</keyword>
<reference evidence="3 6" key="3">
    <citation type="submission" date="2023-07" db="EMBL/GenBank/DDBJ databases">
        <title>Genome content predicts the carbon catabolic preferences of heterotrophic bacteria.</title>
        <authorList>
            <person name="Gralka M."/>
        </authorList>
    </citation>
    <scope>NUCLEOTIDE SEQUENCE [LARGE SCALE GENOMIC DNA]</scope>
    <source>
        <strain evidence="3 6">4G03</strain>
    </source>
</reference>
<evidence type="ECO:0000313" key="5">
    <source>
        <dbReference type="Proteomes" id="UP000222163"/>
    </source>
</evidence>